<reference evidence="1 2" key="1">
    <citation type="journal article" date="2009" name="PLoS Genet.">
        <title>The complete genome and proteome of Laribacter hongkongensis reveal potential mechanisms for adaptations to different temperatures and habitats.</title>
        <authorList>
            <person name="Woo P.C."/>
            <person name="Lau S.K."/>
            <person name="Tse H."/>
            <person name="Teng J.L."/>
            <person name="Curreem S.O."/>
            <person name="Tsang A.K."/>
            <person name="Fan R.Y."/>
            <person name="Wong G.K."/>
            <person name="Huang Y."/>
            <person name="Loman N.J."/>
            <person name="Snyder L.A."/>
            <person name="Cai J.J."/>
            <person name="Huang J.D."/>
            <person name="Mak W."/>
            <person name="Pallen M.J."/>
            <person name="Lok S."/>
            <person name="Yuen K.Y."/>
        </authorList>
    </citation>
    <scope>NUCLEOTIDE SEQUENCE [LARGE SCALE GENOMIC DNA]</scope>
    <source>
        <strain evidence="1 2">HLHK9</strain>
    </source>
</reference>
<protein>
    <recommendedName>
        <fullName evidence="3">Phage protein</fullName>
    </recommendedName>
</protein>
<accession>C1D859</accession>
<dbReference type="eggNOG" id="ENOG5032SUA">
    <property type="taxonomic scope" value="Bacteria"/>
</dbReference>
<name>C1D859_LARHH</name>
<organism evidence="1 2">
    <name type="scientific">Laribacter hongkongensis (strain HLHK9)</name>
    <dbReference type="NCBI Taxonomy" id="557598"/>
    <lineage>
        <taxon>Bacteria</taxon>
        <taxon>Pseudomonadati</taxon>
        <taxon>Pseudomonadota</taxon>
        <taxon>Betaproteobacteria</taxon>
        <taxon>Neisseriales</taxon>
        <taxon>Aquaspirillaceae</taxon>
        <taxon>Laribacter</taxon>
    </lineage>
</organism>
<dbReference type="KEGG" id="lhk:LHK_01664"/>
<sequence length="244" mass="27228">MRLELSGEDRVRQQLLDLASQTPKQANYATAVALTRTAQLIRTGARQVMQGRFDRPTPYTLNSIYVRGATRSNLTALVNIKDESYKSAPASRWLRAEIDGGERHQKRSEKLISRLGLGNFMTPADAPKDGFGNVNRGFIVKMLSGMKAMGEQGYMANRTKGKRSQRKARNFDIFAGNPDGMGPGIWQRVALGHGTGLKPLMWLHDSAPQYRAVFPFEKIAENIYRARFSTQLERAIAKALATAR</sequence>
<dbReference type="HOGENOM" id="CLU_082961_1_0_4"/>
<keyword evidence="2" id="KW-1185">Reference proteome</keyword>
<gene>
    <name evidence="1" type="ordered locus">LHK_01664</name>
</gene>
<dbReference type="Proteomes" id="UP000002010">
    <property type="component" value="Chromosome"/>
</dbReference>
<evidence type="ECO:0000313" key="2">
    <source>
        <dbReference type="Proteomes" id="UP000002010"/>
    </source>
</evidence>
<evidence type="ECO:0000313" key="1">
    <source>
        <dbReference type="EMBL" id="ACO74649.1"/>
    </source>
</evidence>
<dbReference type="EMBL" id="CP001154">
    <property type="protein sequence ID" value="ACO74649.1"/>
    <property type="molecule type" value="Genomic_DNA"/>
</dbReference>
<dbReference type="AlphaFoldDB" id="C1D859"/>
<dbReference type="STRING" id="557598.LHK_01664"/>
<proteinExistence type="predicted"/>
<dbReference type="RefSeq" id="WP_012697135.1">
    <property type="nucleotide sequence ID" value="NC_012559.1"/>
</dbReference>
<evidence type="ECO:0008006" key="3">
    <source>
        <dbReference type="Google" id="ProtNLM"/>
    </source>
</evidence>